<dbReference type="SUPFAM" id="SSF53098">
    <property type="entry name" value="Ribonuclease H-like"/>
    <property type="match status" value="1"/>
</dbReference>
<dbReference type="InterPro" id="IPR052929">
    <property type="entry name" value="RNase_H-like_EbsB-rel"/>
</dbReference>
<dbReference type="EMBL" id="JAAMPC010000012">
    <property type="protein sequence ID" value="KAG2277537.1"/>
    <property type="molecule type" value="Genomic_DNA"/>
</dbReference>
<gene>
    <name evidence="2" type="ORF">Bca52824_060092</name>
</gene>
<dbReference type="PANTHER" id="PTHR47074">
    <property type="entry name" value="BNAC02G40300D PROTEIN"/>
    <property type="match status" value="1"/>
</dbReference>
<dbReference type="Gene3D" id="3.30.420.10">
    <property type="entry name" value="Ribonuclease H-like superfamily/Ribonuclease H"/>
    <property type="match status" value="1"/>
</dbReference>
<evidence type="ECO:0000259" key="1">
    <source>
        <dbReference type="Pfam" id="PF13456"/>
    </source>
</evidence>
<keyword evidence="3" id="KW-1185">Reference proteome</keyword>
<feature type="domain" description="RNase H type-1" evidence="1">
    <location>
        <begin position="3"/>
        <end position="123"/>
    </location>
</feature>
<dbReference type="Proteomes" id="UP000886595">
    <property type="component" value="Unassembled WGS sequence"/>
</dbReference>
<reference evidence="2 3" key="1">
    <citation type="submission" date="2020-02" db="EMBL/GenBank/DDBJ databases">
        <authorList>
            <person name="Ma Q."/>
            <person name="Huang Y."/>
            <person name="Song X."/>
            <person name="Pei D."/>
        </authorList>
    </citation>
    <scope>NUCLEOTIDE SEQUENCE [LARGE SCALE GENOMIC DNA]</scope>
    <source>
        <strain evidence="2">Sxm20200214</strain>
        <tissue evidence="2">Leaf</tissue>
    </source>
</reference>
<organism evidence="2 3">
    <name type="scientific">Brassica carinata</name>
    <name type="common">Ethiopian mustard</name>
    <name type="synonym">Abyssinian cabbage</name>
    <dbReference type="NCBI Taxonomy" id="52824"/>
    <lineage>
        <taxon>Eukaryota</taxon>
        <taxon>Viridiplantae</taxon>
        <taxon>Streptophyta</taxon>
        <taxon>Embryophyta</taxon>
        <taxon>Tracheophyta</taxon>
        <taxon>Spermatophyta</taxon>
        <taxon>Magnoliopsida</taxon>
        <taxon>eudicotyledons</taxon>
        <taxon>Gunneridae</taxon>
        <taxon>Pentapetalae</taxon>
        <taxon>rosids</taxon>
        <taxon>malvids</taxon>
        <taxon>Brassicales</taxon>
        <taxon>Brassicaceae</taxon>
        <taxon>Brassiceae</taxon>
        <taxon>Brassica</taxon>
    </lineage>
</organism>
<accession>A0A8X7QWT8</accession>
<dbReference type="GO" id="GO:0003676">
    <property type="term" value="F:nucleic acid binding"/>
    <property type="evidence" value="ECO:0007669"/>
    <property type="project" value="InterPro"/>
</dbReference>
<dbReference type="InterPro" id="IPR002156">
    <property type="entry name" value="RNaseH_domain"/>
</dbReference>
<proteinExistence type="predicted"/>
<dbReference type="AlphaFoldDB" id="A0A8X7QWT8"/>
<dbReference type="InterPro" id="IPR036397">
    <property type="entry name" value="RNaseH_sf"/>
</dbReference>
<dbReference type="InterPro" id="IPR044730">
    <property type="entry name" value="RNase_H-like_dom_plant"/>
</dbReference>
<dbReference type="Pfam" id="PF13456">
    <property type="entry name" value="RVT_3"/>
    <property type="match status" value="1"/>
</dbReference>
<protein>
    <recommendedName>
        <fullName evidence="1">RNase H type-1 domain-containing protein</fullName>
    </recommendedName>
</protein>
<sequence length="131" mass="14489">MVNTDAAWKESEQKAGLAWLFSDNTCMILAQGTSLELYVPSPLVAEGLAIREALLQAQALGFNKLSIKSNAQIIIRAINRRDPIKELCGILQDILNLSCYLFVSSFNFISRKDNMTADALAKRVLVETIDV</sequence>
<dbReference type="PANTHER" id="PTHR47074:SF11">
    <property type="entry name" value="REVERSE TRANSCRIPTASE-LIKE PROTEIN"/>
    <property type="match status" value="1"/>
</dbReference>
<comment type="caution">
    <text evidence="2">The sequence shown here is derived from an EMBL/GenBank/DDBJ whole genome shotgun (WGS) entry which is preliminary data.</text>
</comment>
<dbReference type="OrthoDB" id="1036116at2759"/>
<dbReference type="GO" id="GO:0004523">
    <property type="term" value="F:RNA-DNA hybrid ribonuclease activity"/>
    <property type="evidence" value="ECO:0007669"/>
    <property type="project" value="InterPro"/>
</dbReference>
<evidence type="ECO:0000313" key="3">
    <source>
        <dbReference type="Proteomes" id="UP000886595"/>
    </source>
</evidence>
<dbReference type="CDD" id="cd06222">
    <property type="entry name" value="RNase_H_like"/>
    <property type="match status" value="1"/>
</dbReference>
<evidence type="ECO:0000313" key="2">
    <source>
        <dbReference type="EMBL" id="KAG2277537.1"/>
    </source>
</evidence>
<name>A0A8X7QWT8_BRACI</name>
<dbReference type="InterPro" id="IPR012337">
    <property type="entry name" value="RNaseH-like_sf"/>
</dbReference>